<keyword evidence="2" id="KW-1185">Reference proteome</keyword>
<proteinExistence type="predicted"/>
<evidence type="ECO:0000313" key="1">
    <source>
        <dbReference type="EMBL" id="ASD50465.1"/>
    </source>
</evidence>
<protein>
    <submittedName>
        <fullName evidence="1">Uncharacterized protein</fullName>
    </submittedName>
</protein>
<reference evidence="1 2" key="1">
    <citation type="submission" date="2017-08" db="EMBL/GenBank/DDBJ databases">
        <title>Characterization and complete genome sequence of novel bacteriophage infecting the causal agent of bacterial fruit blotch, Acidovorax citrulli.</title>
        <authorList>
            <person name="Midani A.R."/>
            <person name="Park S.-H."/>
            <person name="Choi T.-J."/>
        </authorList>
    </citation>
    <scope>NUCLEOTIDE SEQUENCE [LARGE SCALE GENOMIC DNA]</scope>
</reference>
<evidence type="ECO:0000313" key="2">
    <source>
        <dbReference type="Proteomes" id="UP000224101"/>
    </source>
</evidence>
<dbReference type="Proteomes" id="UP000224101">
    <property type="component" value="Segment"/>
</dbReference>
<dbReference type="RefSeq" id="YP_009609783.1">
    <property type="nucleotide sequence ID" value="NC_041997.1"/>
</dbReference>
<dbReference type="EMBL" id="KY979132">
    <property type="protein sequence ID" value="ASD50465.1"/>
    <property type="molecule type" value="Genomic_DNA"/>
</dbReference>
<accession>A0A218M350</accession>
<dbReference type="GeneID" id="40085868"/>
<organism evidence="1 2">
    <name type="scientific">Acidovorax phage ACP17</name>
    <dbReference type="NCBI Taxonomy" id="2010329"/>
    <lineage>
        <taxon>Viruses</taxon>
        <taxon>Duplodnaviria</taxon>
        <taxon>Heunggongvirae</taxon>
        <taxon>Uroviricota</taxon>
        <taxon>Caudoviricetes</taxon>
        <taxon>Busanvirus</taxon>
        <taxon>Busanvirus ACP17</taxon>
    </lineage>
</organism>
<dbReference type="KEGG" id="vg:40085868"/>
<name>A0A218M350_9CAUD</name>
<sequence length="87" mass="10066">MSRIPEHSYLELAAHVLGISEESPRYEDEQFIWGRIEDHHGFTPREFMEAVDMLLPFTPKWKGALTDTVFQGFVAPDGYTLVKQKVQ</sequence>